<name>A0A822ZJS3_NELNU</name>
<dbReference type="AlphaFoldDB" id="A0A822ZJS3"/>
<organism evidence="1 2">
    <name type="scientific">Nelumbo nucifera</name>
    <name type="common">Sacred lotus</name>
    <dbReference type="NCBI Taxonomy" id="4432"/>
    <lineage>
        <taxon>Eukaryota</taxon>
        <taxon>Viridiplantae</taxon>
        <taxon>Streptophyta</taxon>
        <taxon>Embryophyta</taxon>
        <taxon>Tracheophyta</taxon>
        <taxon>Spermatophyta</taxon>
        <taxon>Magnoliopsida</taxon>
        <taxon>Proteales</taxon>
        <taxon>Nelumbonaceae</taxon>
        <taxon>Nelumbo</taxon>
    </lineage>
</organism>
<dbReference type="Proteomes" id="UP000607653">
    <property type="component" value="Unassembled WGS sequence"/>
</dbReference>
<comment type="caution">
    <text evidence="1">The sequence shown here is derived from an EMBL/GenBank/DDBJ whole genome shotgun (WGS) entry which is preliminary data.</text>
</comment>
<protein>
    <submittedName>
        <fullName evidence="1">Uncharacterized protein</fullName>
    </submittedName>
</protein>
<accession>A0A822ZJS3</accession>
<evidence type="ECO:0000313" key="2">
    <source>
        <dbReference type="Proteomes" id="UP000607653"/>
    </source>
</evidence>
<gene>
    <name evidence="1" type="ORF">HUJ06_002081</name>
</gene>
<proteinExistence type="predicted"/>
<dbReference type="EMBL" id="DUZY01000006">
    <property type="protein sequence ID" value="DAD43851.1"/>
    <property type="molecule type" value="Genomic_DNA"/>
</dbReference>
<sequence>MEALIVIPPSVGSKEPKRMKRVVYNERKIEIKRVLMSVIRSRDSDLLLVTSI</sequence>
<reference evidence="1 2" key="1">
    <citation type="journal article" date="2020" name="Mol. Biol. Evol.">
        <title>Distinct Expression and Methylation Patterns for Genes with Different Fates following a Single Whole-Genome Duplication in Flowering Plants.</title>
        <authorList>
            <person name="Shi T."/>
            <person name="Rahmani R.S."/>
            <person name="Gugger P.F."/>
            <person name="Wang M."/>
            <person name="Li H."/>
            <person name="Zhang Y."/>
            <person name="Li Z."/>
            <person name="Wang Q."/>
            <person name="Van de Peer Y."/>
            <person name="Marchal K."/>
            <person name="Chen J."/>
        </authorList>
    </citation>
    <scope>NUCLEOTIDE SEQUENCE [LARGE SCALE GENOMIC DNA]</scope>
    <source>
        <tissue evidence="1">Leaf</tissue>
    </source>
</reference>
<keyword evidence="2" id="KW-1185">Reference proteome</keyword>
<evidence type="ECO:0000313" key="1">
    <source>
        <dbReference type="EMBL" id="DAD43851.1"/>
    </source>
</evidence>